<dbReference type="PROSITE" id="PS51184">
    <property type="entry name" value="JMJC"/>
    <property type="match status" value="1"/>
</dbReference>
<keyword evidence="5" id="KW-0408">Iron</keyword>
<dbReference type="SUPFAM" id="SSF57903">
    <property type="entry name" value="FYVE/PHD zinc finger"/>
    <property type="match status" value="1"/>
</dbReference>
<dbReference type="GO" id="GO:0005634">
    <property type="term" value="C:nucleus"/>
    <property type="evidence" value="ECO:0007669"/>
    <property type="project" value="UniProtKB-SubCell"/>
</dbReference>
<dbReference type="Pfam" id="PF02373">
    <property type="entry name" value="JmjC"/>
    <property type="match status" value="1"/>
</dbReference>
<dbReference type="Gene3D" id="2.60.120.650">
    <property type="entry name" value="Cupin"/>
    <property type="match status" value="1"/>
</dbReference>
<feature type="domain" description="PHD-type" evidence="9">
    <location>
        <begin position="94"/>
        <end position="143"/>
    </location>
</feature>
<dbReference type="GO" id="GO:0003677">
    <property type="term" value="F:DNA binding"/>
    <property type="evidence" value="ECO:0007669"/>
    <property type="project" value="InterPro"/>
</dbReference>
<comment type="subcellular location">
    <subcellularLocation>
        <location evidence="1">Nucleus</location>
    </subcellularLocation>
</comment>
<organism evidence="12 13">
    <name type="scientific">Diutina rugosa</name>
    <name type="common">Yeast</name>
    <name type="synonym">Candida rugosa</name>
    <dbReference type="NCBI Taxonomy" id="5481"/>
    <lineage>
        <taxon>Eukaryota</taxon>
        <taxon>Fungi</taxon>
        <taxon>Dikarya</taxon>
        <taxon>Ascomycota</taxon>
        <taxon>Saccharomycotina</taxon>
        <taxon>Pichiomycetes</taxon>
        <taxon>Debaryomycetaceae</taxon>
        <taxon>Diutina</taxon>
    </lineage>
</organism>
<proteinExistence type="predicted"/>
<keyword evidence="2" id="KW-0479">Metal-binding</keyword>
<feature type="domain" description="ARID" evidence="10">
    <location>
        <begin position="1"/>
        <end position="77"/>
    </location>
</feature>
<dbReference type="GeneID" id="54779818"/>
<dbReference type="InterPro" id="IPR001606">
    <property type="entry name" value="ARID_dom"/>
</dbReference>
<evidence type="ECO:0008006" key="14">
    <source>
        <dbReference type="Google" id="ProtNLM"/>
    </source>
</evidence>
<dbReference type="InterPro" id="IPR003347">
    <property type="entry name" value="JmjC_dom"/>
</dbReference>
<name>A0A642UVP4_DIURU</name>
<dbReference type="InterPro" id="IPR011011">
    <property type="entry name" value="Znf_FYVE_PHD"/>
</dbReference>
<evidence type="ECO:0000259" key="10">
    <source>
        <dbReference type="PROSITE" id="PS51011"/>
    </source>
</evidence>
<dbReference type="InterPro" id="IPR036431">
    <property type="entry name" value="ARID_dom_sf"/>
</dbReference>
<evidence type="ECO:0000259" key="11">
    <source>
        <dbReference type="PROSITE" id="PS51184"/>
    </source>
</evidence>
<dbReference type="CDD" id="cd16100">
    <property type="entry name" value="ARID"/>
    <property type="match status" value="1"/>
</dbReference>
<dbReference type="EMBL" id="SWFT01000036">
    <property type="protein sequence ID" value="KAA8906223.1"/>
    <property type="molecule type" value="Genomic_DNA"/>
</dbReference>
<feature type="region of interest" description="Disordered" evidence="8">
    <location>
        <begin position="560"/>
        <end position="602"/>
    </location>
</feature>
<dbReference type="SMART" id="SM00558">
    <property type="entry name" value="JmjC"/>
    <property type="match status" value="1"/>
</dbReference>
<dbReference type="SMART" id="SM00249">
    <property type="entry name" value="PHD"/>
    <property type="match status" value="1"/>
</dbReference>
<feature type="domain" description="JmjC" evidence="11">
    <location>
        <begin position="238"/>
        <end position="404"/>
    </location>
</feature>
<dbReference type="SUPFAM" id="SSF51197">
    <property type="entry name" value="Clavaminate synthase-like"/>
    <property type="match status" value="1"/>
</dbReference>
<dbReference type="PROSITE" id="PS50016">
    <property type="entry name" value="ZF_PHD_2"/>
    <property type="match status" value="1"/>
</dbReference>
<keyword evidence="13" id="KW-1185">Reference proteome</keyword>
<keyword evidence="4" id="KW-0862">Zinc</keyword>
<dbReference type="VEuPathDB" id="FungiDB:DIURU_001165"/>
<dbReference type="InterPro" id="IPR019787">
    <property type="entry name" value="Znf_PHD-finger"/>
</dbReference>
<dbReference type="InterPro" id="IPR013083">
    <property type="entry name" value="Znf_RING/FYVE/PHD"/>
</dbReference>
<dbReference type="GO" id="GO:0006355">
    <property type="term" value="P:regulation of DNA-templated transcription"/>
    <property type="evidence" value="ECO:0007669"/>
    <property type="project" value="TreeGrafter"/>
</dbReference>
<dbReference type="RefSeq" id="XP_034014043.1">
    <property type="nucleotide sequence ID" value="XM_034153679.1"/>
</dbReference>
<reference evidence="12 13" key="1">
    <citation type="submission" date="2019-07" db="EMBL/GenBank/DDBJ databases">
        <title>Genome assembly of two rare yeast pathogens: Diutina rugosa and Trichomonascus ciferrii.</title>
        <authorList>
            <person name="Mixao V."/>
            <person name="Saus E."/>
            <person name="Hansen A."/>
            <person name="Lass-Flor C."/>
            <person name="Gabaldon T."/>
        </authorList>
    </citation>
    <scope>NUCLEOTIDE SEQUENCE [LARGE SCALE GENOMIC DNA]</scope>
    <source>
        <strain evidence="12 13">CBS 613</strain>
    </source>
</reference>
<evidence type="ECO:0000313" key="12">
    <source>
        <dbReference type="EMBL" id="KAA8906223.1"/>
    </source>
</evidence>
<evidence type="ECO:0000256" key="5">
    <source>
        <dbReference type="ARBA" id="ARBA00023004"/>
    </source>
</evidence>
<gene>
    <name evidence="12" type="ORF">DIURU_001165</name>
</gene>
<dbReference type="AlphaFoldDB" id="A0A642UVP4"/>
<dbReference type="Proteomes" id="UP000449547">
    <property type="component" value="Unassembled WGS sequence"/>
</dbReference>
<dbReference type="InterPro" id="IPR019786">
    <property type="entry name" value="Zinc_finger_PHD-type_CS"/>
</dbReference>
<evidence type="ECO:0000313" key="13">
    <source>
        <dbReference type="Proteomes" id="UP000449547"/>
    </source>
</evidence>
<evidence type="ECO:0000259" key="9">
    <source>
        <dbReference type="PROSITE" id="PS50016"/>
    </source>
</evidence>
<comment type="caution">
    <text evidence="12">The sequence shown here is derived from an EMBL/GenBank/DDBJ whole genome shotgun (WGS) entry which is preliminary data.</text>
</comment>
<dbReference type="GO" id="GO:0000785">
    <property type="term" value="C:chromatin"/>
    <property type="evidence" value="ECO:0007669"/>
    <property type="project" value="TreeGrafter"/>
</dbReference>
<evidence type="ECO:0000256" key="1">
    <source>
        <dbReference type="ARBA" id="ARBA00004123"/>
    </source>
</evidence>
<dbReference type="GO" id="GO:0034647">
    <property type="term" value="F:histone H3K4me/H3K4me2/H3K4me3 demethylase activity"/>
    <property type="evidence" value="ECO:0007669"/>
    <property type="project" value="TreeGrafter"/>
</dbReference>
<dbReference type="PANTHER" id="PTHR10694">
    <property type="entry name" value="LYSINE-SPECIFIC DEMETHYLASE"/>
    <property type="match status" value="1"/>
</dbReference>
<dbReference type="Gene3D" id="3.30.40.10">
    <property type="entry name" value="Zinc/RING finger domain, C3HC4 (zinc finger)"/>
    <property type="match status" value="1"/>
</dbReference>
<evidence type="ECO:0000256" key="4">
    <source>
        <dbReference type="ARBA" id="ARBA00022833"/>
    </source>
</evidence>
<dbReference type="Pfam" id="PF01388">
    <property type="entry name" value="ARID"/>
    <property type="match status" value="1"/>
</dbReference>
<keyword evidence="6" id="KW-0539">Nucleus</keyword>
<accession>A0A642UVP4</accession>
<sequence>MRGKRRVGPSFRVPGHPDGRIFYYDLYVAVTNKGGYDKMSPDDWSEVSRQLGDTDPHSIVCFKTYTNYLLDYAGYLSNVSDYQFPESDDEDDDEDLCIKCGAPEEGNGVQCDDCDAIYHMHCLDPPLDSFPDGAWYCPKCLVGTGEYGFEEKEVHYSLDEFAQKCVDFEENFRREHCKGRTPSVQEIERYFWKLVDEEHSELEVEYGADIHRMKPGQISGFPREDTPGIDMRDPQTNFYVNHPFNLNKLPYAKGSLLNYVPNEISGMTVPWIYIGSLLSTFCWHVEDHYTLSANYCHFGATKKWYGIPSSQADRFEDYMKKMAPDMFKKQPDLLHQLVTLVNPQKLAEAGITCVYADQNPGEYVITYPRVYHAGFNCGLNVNEAVNFNMKDWLPLGEQAVDSYRLIKKENVFNHYQLLFNVLKEFNRRVRISEGLQSVDHELVAECIYQFKRYSFQQGQLISELDMSKFTTSYRPRTKEEEVLCDCCKTHIGFHYIKIEHIYSFHRNNQLMTPDSSPSNVSALVSIVPKVTSDPPMKSEVLSKKRKVSMMDEFEQLVQSAAEEARVKDEDEKAPGSGRKLRRTTKELHTTTTEPALDRSEPRKLRINQPLGKVAQELVRMGMGKTENLNIRGSKKLPGTALIIRLCLECLRSKVQLDGEVAQFVYEVHPSQSQVVIQEAETNLERLLTNQIK</sequence>
<feature type="compositionally biased region" description="Basic and acidic residues" evidence="8">
    <location>
        <begin position="562"/>
        <end position="573"/>
    </location>
</feature>
<dbReference type="OrthoDB" id="1678912at2759"/>
<protein>
    <recommendedName>
        <fullName evidence="14">JmjC domain-containing protein</fullName>
    </recommendedName>
</protein>
<evidence type="ECO:0000256" key="7">
    <source>
        <dbReference type="PROSITE-ProRule" id="PRU00146"/>
    </source>
</evidence>
<evidence type="ECO:0000256" key="6">
    <source>
        <dbReference type="ARBA" id="ARBA00023242"/>
    </source>
</evidence>
<keyword evidence="3 7" id="KW-0863">Zinc-finger</keyword>
<dbReference type="GO" id="GO:0008270">
    <property type="term" value="F:zinc ion binding"/>
    <property type="evidence" value="ECO:0007669"/>
    <property type="project" value="UniProtKB-KW"/>
</dbReference>
<evidence type="ECO:0000256" key="8">
    <source>
        <dbReference type="SAM" id="MobiDB-lite"/>
    </source>
</evidence>
<dbReference type="PANTHER" id="PTHR10694:SF33">
    <property type="entry name" value="LYSINE-SPECIFIC DEMETHYLASE 5"/>
    <property type="match status" value="1"/>
</dbReference>
<evidence type="ECO:0000256" key="3">
    <source>
        <dbReference type="ARBA" id="ARBA00022771"/>
    </source>
</evidence>
<dbReference type="PROSITE" id="PS01359">
    <property type="entry name" value="ZF_PHD_1"/>
    <property type="match status" value="1"/>
</dbReference>
<dbReference type="PROSITE" id="PS51011">
    <property type="entry name" value="ARID"/>
    <property type="match status" value="1"/>
</dbReference>
<dbReference type="Gene3D" id="1.10.150.60">
    <property type="entry name" value="ARID DNA-binding domain"/>
    <property type="match status" value="1"/>
</dbReference>
<dbReference type="Pfam" id="PF00628">
    <property type="entry name" value="PHD"/>
    <property type="match status" value="1"/>
</dbReference>
<dbReference type="SUPFAM" id="SSF46774">
    <property type="entry name" value="ARID-like"/>
    <property type="match status" value="1"/>
</dbReference>
<evidence type="ECO:0000256" key="2">
    <source>
        <dbReference type="ARBA" id="ARBA00022723"/>
    </source>
</evidence>
<dbReference type="InterPro" id="IPR001965">
    <property type="entry name" value="Znf_PHD"/>
</dbReference>